<name>A0A6P2BZ47_9ACTN</name>
<organism evidence="1 2">
    <name type="scientific">Trebonia kvetii</name>
    <dbReference type="NCBI Taxonomy" id="2480626"/>
    <lineage>
        <taxon>Bacteria</taxon>
        <taxon>Bacillati</taxon>
        <taxon>Actinomycetota</taxon>
        <taxon>Actinomycetes</taxon>
        <taxon>Streptosporangiales</taxon>
        <taxon>Treboniaceae</taxon>
        <taxon>Trebonia</taxon>
    </lineage>
</organism>
<proteinExistence type="predicted"/>
<protein>
    <recommendedName>
        <fullName evidence="3">Molecular chaperone Hsp90</fullName>
    </recommendedName>
</protein>
<dbReference type="OrthoDB" id="3201966at2"/>
<gene>
    <name evidence="1" type="ORF">EAS64_24170</name>
</gene>
<reference evidence="1 2" key="1">
    <citation type="submission" date="2018-11" db="EMBL/GenBank/DDBJ databases">
        <title>Trebonia kvetii gen.nov., sp.nov., a novel acidophilic actinobacterium, and proposal of the new actinobacterial family Treboniaceae fam. nov.</title>
        <authorList>
            <person name="Rapoport D."/>
            <person name="Sagova-Mareckova M."/>
            <person name="Sedlacek I."/>
            <person name="Provaznik J."/>
            <person name="Kralova S."/>
            <person name="Pavlinic D."/>
            <person name="Benes V."/>
            <person name="Kopecky J."/>
        </authorList>
    </citation>
    <scope>NUCLEOTIDE SEQUENCE [LARGE SCALE GENOMIC DNA]</scope>
    <source>
        <strain evidence="1 2">15Tr583</strain>
    </source>
</reference>
<dbReference type="NCBIfam" id="NF047352">
    <property type="entry name" value="P_loop_sacsin"/>
    <property type="match status" value="1"/>
</dbReference>
<comment type="caution">
    <text evidence="1">The sequence shown here is derived from an EMBL/GenBank/DDBJ whole genome shotgun (WGS) entry which is preliminary data.</text>
</comment>
<dbReference type="SUPFAM" id="SSF55874">
    <property type="entry name" value="ATPase domain of HSP90 chaperone/DNA topoisomerase II/histidine kinase"/>
    <property type="match status" value="1"/>
</dbReference>
<accession>A0A6P2BZ47</accession>
<keyword evidence="2" id="KW-1185">Reference proteome</keyword>
<dbReference type="AlphaFoldDB" id="A0A6P2BZ47"/>
<dbReference type="Proteomes" id="UP000460272">
    <property type="component" value="Unassembled WGS sequence"/>
</dbReference>
<dbReference type="RefSeq" id="WP_145856291.1">
    <property type="nucleotide sequence ID" value="NZ_RPFW01000004.1"/>
</dbReference>
<sequence>MPGEVTDPYATAALRARVLDAWAASPSRFREDANAEEDYALGGYRDRVIVELAQNAADAAARAGVPGRLRLTLRDGTLTAANTGAPLDAAGVESLSTLRASSKRGDAAPGETAGETVGRFGVGFAAVVAVSDAPRIQSADGSVAWSRAATRDLVTGIPALSDELAARAGQVPVLRLPFADLPGAGSPGTVAAETGAGEAAVPASSIPGEYATVVELPLRDADAVRLVTRLLAETGPALLLALPALAEVEIDADGERRVLTATHAGGRSVITVDGDESAWRVASGGGGLDPALLADRPAEERARTSWSVRWAIPVRETNTPTGRLPAGVAAVVHAPTPTDEPLGLPALLLASFPLSPDRRHVAPGPLTDFLVERAAAAYAALLPELAPAPSLLGLVPGPVASGELAARLSRAIVALLPDVPFLPAAQPTDDAAETGGRVRPRDAVLPGSAAPGLTGLLAPVLPHLIDGPSRHPAYAVLGVRRMPLAELADLLAGLGKDPAWWRELYAALADVPAEERAELGALPVPLADGRMARGPRGLLLPGPGLEQAGDLAVLGLRVVDPAAAHPLLARLGAVEATPRSALEDPATRAAVATSYDRAVEAYYDDDSPHRVADAVLGLLRAVGAEPGDYPWLAELALPGDDGDWYPAGELLLPGCPLADLIADDAPFGTAGEDLVDRYGAATLEAAGVLSTFGLITAEDVEIDEDHLDLDLDGVADWAADTRDRLRLRGDLADGDLAVDGLAGLPPVAPEFTAVRDLDLVGPDRWPRALELLTRPPLRAALTEPLRLRLPDGGRADVPSYTAWWLRRHLLLGGRRPGELRTDDSDPLLAGLYDVISAAGARQTAAQLAAADLADTEPGQAGLAAASPNQAGLSVADQAETSGAFARMLADPAVTRALGVRVSLTGLLAEPGGADELLTRLADHDRPVTRAQLRSLWSALATADGVTADQLTPPDRVRAVHGDKLTVADADDVLILDTPDLWPLAADRPLILAPYEHAVRLADLLDLPLASEEIAGAVESDGEFRPVPDVVREVLPEAPAGYREHDRLLVDGADLPWRCTGGEVHAATAEGLAHGLAWAAGRWSARHLVAELLLSPEETARILAEADLDAD</sequence>
<evidence type="ECO:0008006" key="3">
    <source>
        <dbReference type="Google" id="ProtNLM"/>
    </source>
</evidence>
<dbReference type="Gene3D" id="3.30.565.10">
    <property type="entry name" value="Histidine kinase-like ATPase, C-terminal domain"/>
    <property type="match status" value="1"/>
</dbReference>
<evidence type="ECO:0000313" key="2">
    <source>
        <dbReference type="Proteomes" id="UP000460272"/>
    </source>
</evidence>
<dbReference type="EMBL" id="RPFW01000004">
    <property type="protein sequence ID" value="TVZ03481.1"/>
    <property type="molecule type" value="Genomic_DNA"/>
</dbReference>
<dbReference type="InterPro" id="IPR036890">
    <property type="entry name" value="HATPase_C_sf"/>
</dbReference>
<evidence type="ECO:0000313" key="1">
    <source>
        <dbReference type="EMBL" id="TVZ03481.1"/>
    </source>
</evidence>